<dbReference type="AlphaFoldDB" id="F2UG31"/>
<dbReference type="KEGG" id="sre:PTSG_06532"/>
<evidence type="ECO:0000313" key="2">
    <source>
        <dbReference type="Proteomes" id="UP000007799"/>
    </source>
</evidence>
<evidence type="ECO:0000313" key="1">
    <source>
        <dbReference type="EMBL" id="EGD75459.1"/>
    </source>
</evidence>
<reference evidence="1" key="1">
    <citation type="submission" date="2009-08" db="EMBL/GenBank/DDBJ databases">
        <title>Annotation of Salpingoeca rosetta.</title>
        <authorList>
            <consortium name="The Broad Institute Genome Sequencing Platform"/>
            <person name="Russ C."/>
            <person name="Cuomo C."/>
            <person name="Burger G."/>
            <person name="Gray M.W."/>
            <person name="Holland P.W.H."/>
            <person name="King N."/>
            <person name="Lang F.B.F."/>
            <person name="Roger A.J."/>
            <person name="Ruiz-Trillo I."/>
            <person name="Young S.K."/>
            <person name="Zeng Q."/>
            <person name="Gargeya S."/>
            <person name="Alvarado L."/>
            <person name="Berlin A."/>
            <person name="Chapman S.B."/>
            <person name="Chen Z."/>
            <person name="Freedman E."/>
            <person name="Gellesch M."/>
            <person name="Goldberg J."/>
            <person name="Griggs A."/>
            <person name="Gujja S."/>
            <person name="Heilman E."/>
            <person name="Heiman D."/>
            <person name="Howarth C."/>
            <person name="Mehta T."/>
            <person name="Neiman D."/>
            <person name="Pearson M."/>
            <person name="Roberts A."/>
            <person name="Saif S."/>
            <person name="Shea T."/>
            <person name="Shenoy N."/>
            <person name="Sisk P."/>
            <person name="Stolte C."/>
            <person name="Sykes S."/>
            <person name="White J."/>
            <person name="Yandava C."/>
            <person name="Haas B."/>
            <person name="Nusbaum C."/>
            <person name="Birren B."/>
        </authorList>
    </citation>
    <scope>NUCLEOTIDE SEQUENCE [LARGE SCALE GENOMIC DNA]</scope>
    <source>
        <strain evidence="1">ATCC 50818</strain>
    </source>
</reference>
<keyword evidence="2" id="KW-1185">Reference proteome</keyword>
<organism evidence="2">
    <name type="scientific">Salpingoeca rosetta (strain ATCC 50818 / BSB-021)</name>
    <dbReference type="NCBI Taxonomy" id="946362"/>
    <lineage>
        <taxon>Eukaryota</taxon>
        <taxon>Choanoflagellata</taxon>
        <taxon>Craspedida</taxon>
        <taxon>Salpingoecidae</taxon>
        <taxon>Salpingoeca</taxon>
    </lineage>
</organism>
<gene>
    <name evidence="1" type="ORF">PTSG_06532</name>
</gene>
<protein>
    <submittedName>
        <fullName evidence="1">Uncharacterized protein</fullName>
    </submittedName>
</protein>
<dbReference type="GeneID" id="16072476"/>
<dbReference type="RefSeq" id="XP_004991916.1">
    <property type="nucleotide sequence ID" value="XM_004991859.1"/>
</dbReference>
<dbReference type="Proteomes" id="UP000007799">
    <property type="component" value="Unassembled WGS sequence"/>
</dbReference>
<proteinExistence type="predicted"/>
<name>F2UG31_SALR5</name>
<dbReference type="EMBL" id="GL832972">
    <property type="protein sequence ID" value="EGD75459.1"/>
    <property type="molecule type" value="Genomic_DNA"/>
</dbReference>
<accession>F2UG31</accession>
<sequence>MSATVGVLGCGLLEHGRLRVLQGSLDAVDVDKAALDLYSTLLDRPDVSSFETRGTKLMIVRRDVDQMVAMGRARKLGLVLRRTELGVLLVLFQHPCTGQDAVAFASHISLHPGA</sequence>
<dbReference type="InParanoid" id="F2UG31"/>